<dbReference type="InterPro" id="IPR025662">
    <property type="entry name" value="Sigma_54_int_dom_ATP-bd_1"/>
</dbReference>
<dbReference type="InterPro" id="IPR009057">
    <property type="entry name" value="Homeodomain-like_sf"/>
</dbReference>
<dbReference type="Gene3D" id="1.10.8.60">
    <property type="match status" value="1"/>
</dbReference>
<evidence type="ECO:0000256" key="4">
    <source>
        <dbReference type="ARBA" id="ARBA00023163"/>
    </source>
</evidence>
<dbReference type="PANTHER" id="PTHR32071">
    <property type="entry name" value="TRANSCRIPTIONAL REGULATORY PROTEIN"/>
    <property type="match status" value="1"/>
</dbReference>
<dbReference type="PROSITE" id="PS50045">
    <property type="entry name" value="SIGMA54_INTERACT_4"/>
    <property type="match status" value="1"/>
</dbReference>
<dbReference type="PROSITE" id="PS00688">
    <property type="entry name" value="SIGMA54_INTERACT_3"/>
    <property type="match status" value="1"/>
</dbReference>
<dbReference type="GO" id="GO:0000160">
    <property type="term" value="P:phosphorelay signal transduction system"/>
    <property type="evidence" value="ECO:0007669"/>
    <property type="project" value="InterPro"/>
</dbReference>
<dbReference type="RefSeq" id="WP_014809184.1">
    <property type="nucleotide sequence ID" value="NC_018025.1"/>
</dbReference>
<dbReference type="Gene3D" id="1.10.10.60">
    <property type="entry name" value="Homeodomain-like"/>
    <property type="match status" value="1"/>
</dbReference>
<evidence type="ECO:0000256" key="5">
    <source>
        <dbReference type="PROSITE-ProRule" id="PRU00169"/>
    </source>
</evidence>
<dbReference type="Gene3D" id="3.40.50.2300">
    <property type="match status" value="1"/>
</dbReference>
<evidence type="ECO:0000313" key="8">
    <source>
        <dbReference type="EMBL" id="AFM24033.1"/>
    </source>
</evidence>
<dbReference type="HOGENOM" id="CLU_000445_0_6_7"/>
<dbReference type="SUPFAM" id="SSF52540">
    <property type="entry name" value="P-loop containing nucleoside triphosphate hydrolases"/>
    <property type="match status" value="1"/>
</dbReference>
<dbReference type="InterPro" id="IPR027417">
    <property type="entry name" value="P-loop_NTPase"/>
</dbReference>
<dbReference type="Gene3D" id="3.40.50.300">
    <property type="entry name" value="P-loop containing nucleotide triphosphate hydrolases"/>
    <property type="match status" value="1"/>
</dbReference>
<evidence type="ECO:0000256" key="3">
    <source>
        <dbReference type="ARBA" id="ARBA00023015"/>
    </source>
</evidence>
<feature type="modified residue" description="4-aspartylphosphate" evidence="5">
    <location>
        <position position="53"/>
    </location>
</feature>
<evidence type="ECO:0000256" key="1">
    <source>
        <dbReference type="ARBA" id="ARBA00022741"/>
    </source>
</evidence>
<dbReference type="Pfam" id="PF00072">
    <property type="entry name" value="Response_reg"/>
    <property type="match status" value="1"/>
</dbReference>
<dbReference type="STRING" id="706587.Desti_1320"/>
<dbReference type="GO" id="GO:0005524">
    <property type="term" value="F:ATP binding"/>
    <property type="evidence" value="ECO:0007669"/>
    <property type="project" value="UniProtKB-KW"/>
</dbReference>
<dbReference type="InterPro" id="IPR025944">
    <property type="entry name" value="Sigma_54_int_dom_CS"/>
</dbReference>
<dbReference type="InterPro" id="IPR058031">
    <property type="entry name" value="AAA_lid_NorR"/>
</dbReference>
<evidence type="ECO:0000259" key="7">
    <source>
        <dbReference type="PROSITE" id="PS50110"/>
    </source>
</evidence>
<reference evidence="9" key="1">
    <citation type="submission" date="2012-06" db="EMBL/GenBank/DDBJ databases">
        <title>Complete sequence of chromosome of Desulfomonile tiedjei DSM 6799.</title>
        <authorList>
            <person name="Lucas S."/>
            <person name="Copeland A."/>
            <person name="Lapidus A."/>
            <person name="Glavina del Rio T."/>
            <person name="Dalin E."/>
            <person name="Tice H."/>
            <person name="Bruce D."/>
            <person name="Goodwin L."/>
            <person name="Pitluck S."/>
            <person name="Peters L."/>
            <person name="Ovchinnikova G."/>
            <person name="Zeytun A."/>
            <person name="Lu M."/>
            <person name="Kyrpides N."/>
            <person name="Mavromatis K."/>
            <person name="Ivanova N."/>
            <person name="Brettin T."/>
            <person name="Detter J.C."/>
            <person name="Han C."/>
            <person name="Larimer F."/>
            <person name="Land M."/>
            <person name="Hauser L."/>
            <person name="Markowitz V."/>
            <person name="Cheng J.-F."/>
            <person name="Hugenholtz P."/>
            <person name="Woyke T."/>
            <person name="Wu D."/>
            <person name="Spring S."/>
            <person name="Schroeder M."/>
            <person name="Brambilla E."/>
            <person name="Klenk H.-P."/>
            <person name="Eisen J.A."/>
        </authorList>
    </citation>
    <scope>NUCLEOTIDE SEQUENCE [LARGE SCALE GENOMIC DNA]</scope>
    <source>
        <strain evidence="9">ATCC 49306 / DSM 6799 / DCB-1</strain>
    </source>
</reference>
<dbReference type="InterPro" id="IPR002078">
    <property type="entry name" value="Sigma_54_int"/>
</dbReference>
<dbReference type="SUPFAM" id="SSF46689">
    <property type="entry name" value="Homeodomain-like"/>
    <property type="match status" value="1"/>
</dbReference>
<dbReference type="Pfam" id="PF25601">
    <property type="entry name" value="AAA_lid_14"/>
    <property type="match status" value="1"/>
</dbReference>
<dbReference type="eggNOG" id="COG2204">
    <property type="taxonomic scope" value="Bacteria"/>
</dbReference>
<dbReference type="Pfam" id="PF00158">
    <property type="entry name" value="Sigma54_activat"/>
    <property type="match status" value="1"/>
</dbReference>
<gene>
    <name evidence="8" type="ordered locus">Desti_1320</name>
</gene>
<dbReference type="SUPFAM" id="SSF52172">
    <property type="entry name" value="CheY-like"/>
    <property type="match status" value="1"/>
</dbReference>
<dbReference type="OrthoDB" id="9808843at2"/>
<dbReference type="GO" id="GO:0006355">
    <property type="term" value="P:regulation of DNA-templated transcription"/>
    <property type="evidence" value="ECO:0007669"/>
    <property type="project" value="InterPro"/>
</dbReference>
<dbReference type="CDD" id="cd00009">
    <property type="entry name" value="AAA"/>
    <property type="match status" value="1"/>
</dbReference>
<dbReference type="InterPro" id="IPR011006">
    <property type="entry name" value="CheY-like_superfamily"/>
</dbReference>
<dbReference type="PROSITE" id="PS50110">
    <property type="entry name" value="RESPONSE_REGULATORY"/>
    <property type="match status" value="1"/>
</dbReference>
<dbReference type="SMART" id="SM00448">
    <property type="entry name" value="REC"/>
    <property type="match status" value="1"/>
</dbReference>
<dbReference type="GO" id="GO:0043565">
    <property type="term" value="F:sequence-specific DNA binding"/>
    <property type="evidence" value="ECO:0007669"/>
    <property type="project" value="InterPro"/>
</dbReference>
<name>I4C392_DESTA</name>
<accession>I4C392</accession>
<dbReference type="SMART" id="SM00382">
    <property type="entry name" value="AAA"/>
    <property type="match status" value="1"/>
</dbReference>
<proteinExistence type="predicted"/>
<keyword evidence="4" id="KW-0804">Transcription</keyword>
<dbReference type="InterPro" id="IPR003593">
    <property type="entry name" value="AAA+_ATPase"/>
</dbReference>
<evidence type="ECO:0000313" key="9">
    <source>
        <dbReference type="Proteomes" id="UP000006055"/>
    </source>
</evidence>
<evidence type="ECO:0000259" key="6">
    <source>
        <dbReference type="PROSITE" id="PS50045"/>
    </source>
</evidence>
<dbReference type="InterPro" id="IPR001789">
    <property type="entry name" value="Sig_transdc_resp-reg_receiver"/>
</dbReference>
<keyword evidence="8" id="KW-0238">DNA-binding</keyword>
<dbReference type="KEGG" id="dti:Desti_1320"/>
<keyword evidence="9" id="KW-1185">Reference proteome</keyword>
<dbReference type="PROSITE" id="PS00675">
    <property type="entry name" value="SIGMA54_INTERACT_1"/>
    <property type="match status" value="1"/>
</dbReference>
<feature type="domain" description="Sigma-54 factor interaction" evidence="6">
    <location>
        <begin position="153"/>
        <end position="379"/>
    </location>
</feature>
<organism evidence="8 9">
    <name type="scientific">Desulfomonile tiedjei (strain ATCC 49306 / DSM 6799 / DCB-1)</name>
    <dbReference type="NCBI Taxonomy" id="706587"/>
    <lineage>
        <taxon>Bacteria</taxon>
        <taxon>Pseudomonadati</taxon>
        <taxon>Thermodesulfobacteriota</taxon>
        <taxon>Desulfomonilia</taxon>
        <taxon>Desulfomonilales</taxon>
        <taxon>Desulfomonilaceae</taxon>
        <taxon>Desulfomonile</taxon>
    </lineage>
</organism>
<sequence length="462" mass="51572">MAGTVLIVDDEIQLVRHLEHLLRTEGYEPIGVHDGRSARKAVASYFPDVVLIDLKLPDVDGTRLLTELAEKHPSAGYIIITAFGSIKSAVEATRRGAREYLTKPFEPDELLLAVRNAMHDRLRDEEIKLLRRTGPVLSRRPQKPDAAIEEYPSEAMQAVMVQARYAAQTDSIVLLLGESGSGKDFIARHIHNRSKRSNGPFFAINCAAVAPELAESELFGHEPGSFTGARGRKRGLLELAEGGTLLLNEIGELSTPMQAKLLTFLDTRTFTRVGGETQIPVNARLIAATNKELEKEVDQGRFRSDLYYRLNVLTIKVPPLRRRMEDLPLLVQEILGQLSDEMGLQRPIEADDRALRTLSGYHWPGNIRELRNALERGVMLSDSGQINLSSLGAAGDQENWTYMVNFPQTKSIHDITRDLKRALILEALRRSRGNKQEAARSLGLSRHAFAHQMKAIGLDEDR</sequence>
<dbReference type="FunFam" id="3.40.50.300:FF:000006">
    <property type="entry name" value="DNA-binding transcriptional regulator NtrC"/>
    <property type="match status" value="1"/>
</dbReference>
<keyword evidence="1" id="KW-0547">Nucleotide-binding</keyword>
<dbReference type="Pfam" id="PF02954">
    <property type="entry name" value="HTH_8"/>
    <property type="match status" value="1"/>
</dbReference>
<keyword evidence="3" id="KW-0805">Transcription regulation</keyword>
<feature type="domain" description="Response regulatory" evidence="7">
    <location>
        <begin position="4"/>
        <end position="118"/>
    </location>
</feature>
<keyword evidence="2" id="KW-0067">ATP-binding</keyword>
<dbReference type="Proteomes" id="UP000006055">
    <property type="component" value="Chromosome"/>
</dbReference>
<dbReference type="AlphaFoldDB" id="I4C392"/>
<dbReference type="PRINTS" id="PR01590">
    <property type="entry name" value="HTHFIS"/>
</dbReference>
<keyword evidence="5" id="KW-0597">Phosphoprotein</keyword>
<evidence type="ECO:0000256" key="2">
    <source>
        <dbReference type="ARBA" id="ARBA00022840"/>
    </source>
</evidence>
<protein>
    <submittedName>
        <fullName evidence="8">Response regulator with CheY-like receiver, AAA-type ATPase, and DNA-binding domains</fullName>
    </submittedName>
</protein>
<dbReference type="InterPro" id="IPR002197">
    <property type="entry name" value="HTH_Fis"/>
</dbReference>
<dbReference type="EMBL" id="CP003360">
    <property type="protein sequence ID" value="AFM24033.1"/>
    <property type="molecule type" value="Genomic_DNA"/>
</dbReference>